<feature type="chain" id="PRO_5009524685" description="Outer membrane protein beta-barrel domain-containing protein" evidence="1">
    <location>
        <begin position="21"/>
        <end position="212"/>
    </location>
</feature>
<name>A0A1F6GFS1_9PROT</name>
<comment type="caution">
    <text evidence="2">The sequence shown here is derived from an EMBL/GenBank/DDBJ whole genome shotgun (WGS) entry which is preliminary data.</text>
</comment>
<evidence type="ECO:0000313" key="3">
    <source>
        <dbReference type="Proteomes" id="UP000178449"/>
    </source>
</evidence>
<keyword evidence="1" id="KW-0732">Signal</keyword>
<feature type="signal peptide" evidence="1">
    <location>
        <begin position="1"/>
        <end position="20"/>
    </location>
</feature>
<dbReference type="EMBL" id="MFNE01000006">
    <property type="protein sequence ID" value="OGG96958.1"/>
    <property type="molecule type" value="Genomic_DNA"/>
</dbReference>
<dbReference type="STRING" id="1817772.A2527_02560"/>
<organism evidence="2 3">
    <name type="scientific">Candidatus Lambdaproteobacteria bacterium RIFOXYD2_FULL_50_16</name>
    <dbReference type="NCBI Taxonomy" id="1817772"/>
    <lineage>
        <taxon>Bacteria</taxon>
        <taxon>Pseudomonadati</taxon>
        <taxon>Pseudomonadota</taxon>
        <taxon>Candidatus Lambdaproteobacteria</taxon>
    </lineage>
</organism>
<dbReference type="Proteomes" id="UP000178449">
    <property type="component" value="Unassembled WGS sequence"/>
</dbReference>
<evidence type="ECO:0008006" key="4">
    <source>
        <dbReference type="Google" id="ProtNLM"/>
    </source>
</evidence>
<dbReference type="AlphaFoldDB" id="A0A1F6GFS1"/>
<proteinExistence type="predicted"/>
<sequence>MKKILFFGLLLLLMASPAMAQRKQKEPGNKLGVAYFALSGTEYTLQSSTSITTGSEPMVGPAFFYERVFLSRFSAGVKYASGLDRSLDMWIDGNTVSIVEKTVLTSFDFKAYFKDHSSSGLKPYLGVGFGNLVSSSVVTTIAASGNTEGNTSATVPTTTLNLGADYLLEFGAVRFDFGTTTGRRRDLDGHTTYKALYKMDGASFSVGVYSFF</sequence>
<evidence type="ECO:0000313" key="2">
    <source>
        <dbReference type="EMBL" id="OGG96958.1"/>
    </source>
</evidence>
<accession>A0A1F6GFS1</accession>
<protein>
    <recommendedName>
        <fullName evidence="4">Outer membrane protein beta-barrel domain-containing protein</fullName>
    </recommendedName>
</protein>
<reference evidence="2 3" key="1">
    <citation type="journal article" date="2016" name="Nat. Commun.">
        <title>Thousands of microbial genomes shed light on interconnected biogeochemical processes in an aquifer system.</title>
        <authorList>
            <person name="Anantharaman K."/>
            <person name="Brown C.T."/>
            <person name="Hug L.A."/>
            <person name="Sharon I."/>
            <person name="Castelle C.J."/>
            <person name="Probst A.J."/>
            <person name="Thomas B.C."/>
            <person name="Singh A."/>
            <person name="Wilkins M.J."/>
            <person name="Karaoz U."/>
            <person name="Brodie E.L."/>
            <person name="Williams K.H."/>
            <person name="Hubbard S.S."/>
            <person name="Banfield J.F."/>
        </authorList>
    </citation>
    <scope>NUCLEOTIDE SEQUENCE [LARGE SCALE GENOMIC DNA]</scope>
</reference>
<gene>
    <name evidence="2" type="ORF">A2527_02560</name>
</gene>
<evidence type="ECO:0000256" key="1">
    <source>
        <dbReference type="SAM" id="SignalP"/>
    </source>
</evidence>